<dbReference type="Proteomes" id="UP000235584">
    <property type="component" value="Chromosome"/>
</dbReference>
<dbReference type="KEGG" id="bsto:C0V70_03820"/>
<dbReference type="EMBL" id="CP025704">
    <property type="protein sequence ID" value="AUN97250.1"/>
    <property type="molecule type" value="Genomic_DNA"/>
</dbReference>
<name>A0A2K9NNZ9_BACTC</name>
<reference evidence="1 2" key="1">
    <citation type="submission" date="2018-01" db="EMBL/GenBank/DDBJ databases">
        <title>Complete genome sequence of Bacteriovorax stolpii DSM12778.</title>
        <authorList>
            <person name="Tang B."/>
            <person name="Chang J."/>
        </authorList>
    </citation>
    <scope>NUCLEOTIDE SEQUENCE [LARGE SCALE GENOMIC DNA]</scope>
    <source>
        <strain evidence="1 2">DSM 12778</strain>
    </source>
</reference>
<protein>
    <submittedName>
        <fullName evidence="1">Uncharacterized protein</fullName>
    </submittedName>
</protein>
<proteinExistence type="predicted"/>
<dbReference type="PROSITE" id="PS51257">
    <property type="entry name" value="PROKAR_LIPOPROTEIN"/>
    <property type="match status" value="1"/>
</dbReference>
<dbReference type="OrthoDB" id="9841671at2"/>
<evidence type="ECO:0000313" key="2">
    <source>
        <dbReference type="Proteomes" id="UP000235584"/>
    </source>
</evidence>
<evidence type="ECO:0000313" key="1">
    <source>
        <dbReference type="EMBL" id="AUN97250.1"/>
    </source>
</evidence>
<organism evidence="1 2">
    <name type="scientific">Bacteriovorax stolpii</name>
    <name type="common">Bdellovibrio stolpii</name>
    <dbReference type="NCBI Taxonomy" id="960"/>
    <lineage>
        <taxon>Bacteria</taxon>
        <taxon>Pseudomonadati</taxon>
        <taxon>Bdellovibrionota</taxon>
        <taxon>Bacteriovoracia</taxon>
        <taxon>Bacteriovoracales</taxon>
        <taxon>Bacteriovoracaceae</taxon>
        <taxon>Bacteriovorax</taxon>
    </lineage>
</organism>
<accession>A0A2K9NNZ9</accession>
<gene>
    <name evidence="1" type="ORF">C0V70_03820</name>
</gene>
<dbReference type="AlphaFoldDB" id="A0A2K9NNZ9"/>
<sequence>MKTLTLTMMALLASSCALNYKMPDNRFETSETTGKLWGTHLYAGVGNGKDITLTSSYSQTWADPNNPDLSRENFITLGGDLGLHERIDVGLQYISDLGTVLKGKYQLIGKSGAEGFQTSIAAHAGGGSESMSENYHTPTKAELDNSVVGVDIIAGYRFNKVVLIYASFFHDSFSYDIEQTRGTDTRKFEGKSKNTGGTFGASFLFGNTLELTAEYSGANAKSANQSLWNNSFGGVVGFRF</sequence>
<keyword evidence="2" id="KW-1185">Reference proteome</keyword>
<dbReference type="RefSeq" id="WP_102242545.1">
    <property type="nucleotide sequence ID" value="NZ_CP025704.1"/>
</dbReference>